<evidence type="ECO:0000313" key="4">
    <source>
        <dbReference type="EMBL" id="RGM34423.1"/>
    </source>
</evidence>
<evidence type="ECO:0000256" key="1">
    <source>
        <dbReference type="ARBA" id="ARBA00022676"/>
    </source>
</evidence>
<dbReference type="PANTHER" id="PTHR22916:SF51">
    <property type="entry name" value="GLYCOSYLTRANSFERASE EPSH-RELATED"/>
    <property type="match status" value="1"/>
</dbReference>
<dbReference type="PANTHER" id="PTHR22916">
    <property type="entry name" value="GLYCOSYLTRANSFERASE"/>
    <property type="match status" value="1"/>
</dbReference>
<dbReference type="AlphaFoldDB" id="A0A3E4VWW5"/>
<sequence>MKLSIIVPVYNVEPYIERCVRSLEQQNIPKQEYEIIIVNDGTQDQSIQIINKLRLEYPNIVLIEKENGGLSSARNYGLKYAQGEYIWFIDSDDYIEPNILNSILEKSYELNLDLLAFNYYHIWPHRKVQGFNPQKQPEKKIISGKTYIQKYPIGISAWFFIAKRNIINQHKISFIEGIIHEDYEFTLHLFQYINRMTFENINAYNYFHRDGSITTSKGYQQTLRSIHSWQSIIASETKRYTNKDSYEKEAIQWVNNHKFYGINRLFFAKIPLHIKLKEYEKLRTLGAFNIGKNHLSLERKFRCFLLCQPWFYKTFIRCFSIFTKQIQ</sequence>
<dbReference type="InterPro" id="IPR001173">
    <property type="entry name" value="Glyco_trans_2-like"/>
</dbReference>
<feature type="domain" description="Glycosyltransferase 2-like" evidence="3">
    <location>
        <begin position="4"/>
        <end position="127"/>
    </location>
</feature>
<dbReference type="EMBL" id="QSTF01000069">
    <property type="protein sequence ID" value="RGM34423.1"/>
    <property type="molecule type" value="Genomic_DNA"/>
</dbReference>
<proteinExistence type="predicted"/>
<comment type="caution">
    <text evidence="4">The sequence shown here is derived from an EMBL/GenBank/DDBJ whole genome shotgun (WGS) entry which is preliminary data.</text>
</comment>
<evidence type="ECO:0000313" key="5">
    <source>
        <dbReference type="Proteomes" id="UP000260780"/>
    </source>
</evidence>
<dbReference type="Pfam" id="PF00535">
    <property type="entry name" value="Glycos_transf_2"/>
    <property type="match status" value="1"/>
</dbReference>
<dbReference type="Gene3D" id="3.90.550.10">
    <property type="entry name" value="Spore Coat Polysaccharide Biosynthesis Protein SpsA, Chain A"/>
    <property type="match status" value="1"/>
</dbReference>
<organism evidence="4 5">
    <name type="scientific">Phocaeicola plebeius</name>
    <dbReference type="NCBI Taxonomy" id="310297"/>
    <lineage>
        <taxon>Bacteria</taxon>
        <taxon>Pseudomonadati</taxon>
        <taxon>Bacteroidota</taxon>
        <taxon>Bacteroidia</taxon>
        <taxon>Bacteroidales</taxon>
        <taxon>Bacteroidaceae</taxon>
        <taxon>Phocaeicola</taxon>
    </lineage>
</organism>
<evidence type="ECO:0000256" key="2">
    <source>
        <dbReference type="ARBA" id="ARBA00022679"/>
    </source>
</evidence>
<dbReference type="SUPFAM" id="SSF53448">
    <property type="entry name" value="Nucleotide-diphospho-sugar transferases"/>
    <property type="match status" value="1"/>
</dbReference>
<protein>
    <submittedName>
        <fullName evidence="4">Glycosyltransferase</fullName>
    </submittedName>
</protein>
<gene>
    <name evidence="4" type="ORF">DXC17_16470</name>
</gene>
<dbReference type="InterPro" id="IPR029044">
    <property type="entry name" value="Nucleotide-diphossugar_trans"/>
</dbReference>
<accession>A0A3E4VWW5</accession>
<dbReference type="RefSeq" id="WP_117748601.1">
    <property type="nucleotide sequence ID" value="NZ_CAUDCD010000040.1"/>
</dbReference>
<dbReference type="GO" id="GO:0016758">
    <property type="term" value="F:hexosyltransferase activity"/>
    <property type="evidence" value="ECO:0007669"/>
    <property type="project" value="UniProtKB-ARBA"/>
</dbReference>
<keyword evidence="2 4" id="KW-0808">Transferase</keyword>
<name>A0A3E4VWW5_9BACT</name>
<dbReference type="Proteomes" id="UP000260780">
    <property type="component" value="Unassembled WGS sequence"/>
</dbReference>
<keyword evidence="1" id="KW-0328">Glycosyltransferase</keyword>
<evidence type="ECO:0000259" key="3">
    <source>
        <dbReference type="Pfam" id="PF00535"/>
    </source>
</evidence>
<dbReference type="CDD" id="cd00761">
    <property type="entry name" value="Glyco_tranf_GTA_type"/>
    <property type="match status" value="1"/>
</dbReference>
<reference evidence="4 5" key="1">
    <citation type="submission" date="2018-08" db="EMBL/GenBank/DDBJ databases">
        <title>A genome reference for cultivated species of the human gut microbiota.</title>
        <authorList>
            <person name="Zou Y."/>
            <person name="Xue W."/>
            <person name="Luo G."/>
        </authorList>
    </citation>
    <scope>NUCLEOTIDE SEQUENCE [LARGE SCALE GENOMIC DNA]</scope>
    <source>
        <strain evidence="4 5">OM08-14</strain>
    </source>
</reference>